<dbReference type="Proteomes" id="UP000244810">
    <property type="component" value="Unassembled WGS sequence"/>
</dbReference>
<gene>
    <name evidence="5" type="ORF">DDE23_03750</name>
</gene>
<dbReference type="SUPFAM" id="SSF48452">
    <property type="entry name" value="TPR-like"/>
    <property type="match status" value="2"/>
</dbReference>
<dbReference type="PANTHER" id="PTHR12558:SF13">
    <property type="entry name" value="CELL DIVISION CYCLE PROTEIN 27 HOMOLOG"/>
    <property type="match status" value="1"/>
</dbReference>
<dbReference type="RefSeq" id="WP_107750026.1">
    <property type="nucleotide sequence ID" value="NZ_QBKF01000001.1"/>
</dbReference>
<dbReference type="Gene3D" id="1.25.40.10">
    <property type="entry name" value="Tetratricopeptide repeat domain"/>
    <property type="match status" value="3"/>
</dbReference>
<dbReference type="AlphaFoldDB" id="A0A2T7UXW1"/>
<dbReference type="SMART" id="SM00028">
    <property type="entry name" value="TPR"/>
    <property type="match status" value="8"/>
</dbReference>
<proteinExistence type="predicted"/>
<sequence>MPLSPRFRPASLALLLIPALALAPQAGRAEGTAGAFLAAREAGVMNDFAASLPYLQRLQQADPSNLGTLESLAVSAFSVGEFDLAAQTAGELAALDPANRAAALLLLAKAFHEGDYAAALTISDSGASIHPLIEGLARAWAQLGAGRMSDALATLDTVAGVEGMQAFAEYCRALMLATVGDVEGAVAVIEDDAAGVSTALNRRGYIAYAQLLALSERYDDALALIDTVFAPGADPAIDRMRAAYAEGRALPFDVIASPSEGMGEVFSVMANAMVTGRNPLEALIYSQASVWVNPALTESQLLIGQIFEEMDQPQMAAAAYEAIPADNVFGNAARMGRAQVLETLGRRDEAIADLQAMAEANPQSYAAHSVLGDFLRRDNQFAESAAAYTRAMDLLTEAGLEPEWQLWFSRAVALSRADQWQAAEADFRAALALQPDQPTVLNYLGYSLIERGEKQDEAMEMIERAVAGDPDSGYILDSLAWALYRLGRYDEAVGHMERAVEMEPTDAVLNDHLGDVYWAVGRHREAHFQWRRALSFAPAEDLDEERLRRKIEVGLDTVRAEAGEPPLHPAN</sequence>
<feature type="chain" id="PRO_5015476957" description="Tetratricopeptide repeat protein" evidence="4">
    <location>
        <begin position="24"/>
        <end position="571"/>
    </location>
</feature>
<keyword evidence="4" id="KW-0732">Signal</keyword>
<dbReference type="Pfam" id="PF07719">
    <property type="entry name" value="TPR_2"/>
    <property type="match status" value="1"/>
</dbReference>
<dbReference type="Pfam" id="PF13432">
    <property type="entry name" value="TPR_16"/>
    <property type="match status" value="2"/>
</dbReference>
<evidence type="ECO:0008006" key="7">
    <source>
        <dbReference type="Google" id="ProtNLM"/>
    </source>
</evidence>
<dbReference type="InterPro" id="IPR019734">
    <property type="entry name" value="TPR_rpt"/>
</dbReference>
<keyword evidence="6" id="KW-1185">Reference proteome</keyword>
<evidence type="ECO:0000313" key="6">
    <source>
        <dbReference type="Proteomes" id="UP000244810"/>
    </source>
</evidence>
<comment type="caution">
    <text evidence="5">The sequence shown here is derived from an EMBL/GenBank/DDBJ whole genome shotgun (WGS) entry which is preliminary data.</text>
</comment>
<dbReference type="InterPro" id="IPR011990">
    <property type="entry name" value="TPR-like_helical_dom_sf"/>
</dbReference>
<keyword evidence="2 3" id="KW-0802">TPR repeat</keyword>
<evidence type="ECO:0000256" key="3">
    <source>
        <dbReference type="PROSITE-ProRule" id="PRU00339"/>
    </source>
</evidence>
<dbReference type="OrthoDB" id="9766710at2"/>
<dbReference type="PROSITE" id="PS50005">
    <property type="entry name" value="TPR"/>
    <property type="match status" value="1"/>
</dbReference>
<organism evidence="5 6">
    <name type="scientific">Pararhodobacter aggregans</name>
    <dbReference type="NCBI Taxonomy" id="404875"/>
    <lineage>
        <taxon>Bacteria</taxon>
        <taxon>Pseudomonadati</taxon>
        <taxon>Pseudomonadota</taxon>
        <taxon>Alphaproteobacteria</taxon>
        <taxon>Rhodobacterales</taxon>
        <taxon>Paracoccaceae</taxon>
        <taxon>Pararhodobacter</taxon>
    </lineage>
</organism>
<name>A0A2T7UXW1_9RHOB</name>
<reference evidence="5 6" key="1">
    <citation type="journal article" date="2011" name="Syst. Appl. Microbiol.">
        <title>Defluviimonas denitrificans gen. nov., sp. nov., and Pararhodobacter aggregans gen. nov., sp. nov., non-phototrophic Rhodobacteraceae from the biofilter of a marine aquaculture.</title>
        <authorList>
            <person name="Foesel B.U."/>
            <person name="Drake H.L."/>
            <person name="Schramm A."/>
        </authorList>
    </citation>
    <scope>NUCLEOTIDE SEQUENCE [LARGE SCALE GENOMIC DNA]</scope>
    <source>
        <strain evidence="5 6">D1-19</strain>
    </source>
</reference>
<evidence type="ECO:0000256" key="1">
    <source>
        <dbReference type="ARBA" id="ARBA00022737"/>
    </source>
</evidence>
<dbReference type="PANTHER" id="PTHR12558">
    <property type="entry name" value="CELL DIVISION CYCLE 16,23,27"/>
    <property type="match status" value="1"/>
</dbReference>
<protein>
    <recommendedName>
        <fullName evidence="7">Tetratricopeptide repeat protein</fullName>
    </recommendedName>
</protein>
<evidence type="ECO:0000313" key="5">
    <source>
        <dbReference type="EMBL" id="PVE49522.1"/>
    </source>
</evidence>
<dbReference type="EMBL" id="QDDR01000001">
    <property type="protein sequence ID" value="PVE49522.1"/>
    <property type="molecule type" value="Genomic_DNA"/>
</dbReference>
<feature type="repeat" description="TPR" evidence="3">
    <location>
        <begin position="473"/>
        <end position="506"/>
    </location>
</feature>
<accession>A0A2T7UXW1</accession>
<feature type="signal peptide" evidence="4">
    <location>
        <begin position="1"/>
        <end position="23"/>
    </location>
</feature>
<evidence type="ECO:0000256" key="4">
    <source>
        <dbReference type="SAM" id="SignalP"/>
    </source>
</evidence>
<dbReference type="InterPro" id="IPR013105">
    <property type="entry name" value="TPR_2"/>
</dbReference>
<evidence type="ECO:0000256" key="2">
    <source>
        <dbReference type="ARBA" id="ARBA00022803"/>
    </source>
</evidence>
<keyword evidence="1" id="KW-0677">Repeat</keyword>